<dbReference type="Proteomes" id="UP001529085">
    <property type="component" value="Unassembled WGS sequence"/>
</dbReference>
<sequence length="189" mass="21913">MNSISTLRTINRELGYNSLTDYVGIEIPIDISKSGEQIAEKIKILVEENLNIQVKSNKSNSIKGTIAKYGLIDINFEIEYKAKSNSNNGIQVLKENGWIDKESASEFEDNSILEDIVTELNENKNYLKVYAVSTNQKEKWFKEKSYLLKQLMNGEKIEPKPNDKIITFKIKDMCITNYSGIWLWKYFYM</sequence>
<dbReference type="RefSeq" id="WP_278006121.1">
    <property type="nucleotide sequence ID" value="NZ_JARSBN010000006.1"/>
</dbReference>
<keyword evidence="2" id="KW-1185">Reference proteome</keyword>
<gene>
    <name evidence="1" type="ORF">P7122_12410</name>
</gene>
<name>A0ABT6G3Q9_9FLAO</name>
<reference evidence="1 2" key="1">
    <citation type="submission" date="2023-03" db="EMBL/GenBank/DDBJ databases">
        <title>Strain YYF002 represents a novel species in the genus Winogradskyella isolated from seawater.</title>
        <authorList>
            <person name="Fu Z.-Y."/>
        </authorList>
    </citation>
    <scope>NUCLEOTIDE SEQUENCE [LARGE SCALE GENOMIC DNA]</scope>
    <source>
        <strain evidence="1 2">YYF002</strain>
    </source>
</reference>
<evidence type="ECO:0000313" key="1">
    <source>
        <dbReference type="EMBL" id="MDG4716681.1"/>
    </source>
</evidence>
<proteinExistence type="predicted"/>
<organism evidence="1 2">
    <name type="scientific">Winogradskyella marincola</name>
    <dbReference type="NCBI Taxonomy" id="3037795"/>
    <lineage>
        <taxon>Bacteria</taxon>
        <taxon>Pseudomonadati</taxon>
        <taxon>Bacteroidota</taxon>
        <taxon>Flavobacteriia</taxon>
        <taxon>Flavobacteriales</taxon>
        <taxon>Flavobacteriaceae</taxon>
        <taxon>Winogradskyella</taxon>
    </lineage>
</organism>
<protein>
    <submittedName>
        <fullName evidence="1">Uncharacterized protein</fullName>
    </submittedName>
</protein>
<comment type="caution">
    <text evidence="1">The sequence shown here is derived from an EMBL/GenBank/DDBJ whole genome shotgun (WGS) entry which is preliminary data.</text>
</comment>
<dbReference type="EMBL" id="JARSBN010000006">
    <property type="protein sequence ID" value="MDG4716681.1"/>
    <property type="molecule type" value="Genomic_DNA"/>
</dbReference>
<accession>A0ABT6G3Q9</accession>
<evidence type="ECO:0000313" key="2">
    <source>
        <dbReference type="Proteomes" id="UP001529085"/>
    </source>
</evidence>